<dbReference type="GO" id="GO:0005524">
    <property type="term" value="F:ATP binding"/>
    <property type="evidence" value="ECO:0007669"/>
    <property type="project" value="UniProtKB-UniRule"/>
</dbReference>
<reference evidence="10 11" key="1">
    <citation type="submission" date="2017-01" db="EMBL/GenBank/DDBJ databases">
        <title>Novel large sulfur bacteria in the metagenomes of groundwater-fed chemosynthetic microbial mats in the Lake Huron basin.</title>
        <authorList>
            <person name="Sharrar A.M."/>
            <person name="Flood B.E."/>
            <person name="Bailey J.V."/>
            <person name="Jones D.S."/>
            <person name="Biddanda B."/>
            <person name="Ruberg S.A."/>
            <person name="Marcus D.N."/>
            <person name="Dick G.J."/>
        </authorList>
    </citation>
    <scope>NUCLEOTIDE SEQUENCE [LARGE SCALE GENOMIC DNA]</scope>
    <source>
        <strain evidence="10">A8</strain>
    </source>
</reference>
<keyword evidence="7 9" id="KW-0460">Magnesium</keyword>
<name>A0A1Y1QR10_9GAMM</name>
<comment type="similarity">
    <text evidence="9">Belongs to the dethiobiotin synthetase family.</text>
</comment>
<dbReference type="CDD" id="cd03109">
    <property type="entry name" value="DTBS"/>
    <property type="match status" value="1"/>
</dbReference>
<comment type="caution">
    <text evidence="10">The sequence shown here is derived from an EMBL/GenBank/DDBJ whole genome shotgun (WGS) entry which is preliminary data.</text>
</comment>
<keyword evidence="2 9" id="KW-0436">Ligase</keyword>
<keyword evidence="5 9" id="KW-0093">Biotin biosynthesis</keyword>
<dbReference type="HAMAP" id="MF_00336">
    <property type="entry name" value="BioD"/>
    <property type="match status" value="1"/>
</dbReference>
<comment type="function">
    <text evidence="9">Catalyzes a mechanistically unusual reaction, the ATP-dependent insertion of CO2 between the N7 and N8 nitrogen atoms of 7,8-diaminopelargonic acid (DAPA, also called 7,8-diammoniononanoate) to form a ureido ring.</text>
</comment>
<evidence type="ECO:0000256" key="7">
    <source>
        <dbReference type="ARBA" id="ARBA00022842"/>
    </source>
</evidence>
<keyword evidence="6 9" id="KW-0067">ATP-binding</keyword>
<evidence type="ECO:0000256" key="8">
    <source>
        <dbReference type="ARBA" id="ARBA00047386"/>
    </source>
</evidence>
<dbReference type="GO" id="GO:0000287">
    <property type="term" value="F:magnesium ion binding"/>
    <property type="evidence" value="ECO:0007669"/>
    <property type="project" value="UniProtKB-UniRule"/>
</dbReference>
<feature type="binding site" evidence="9">
    <location>
        <begin position="190"/>
        <end position="191"/>
    </location>
    <ligand>
        <name>ATP</name>
        <dbReference type="ChEBI" id="CHEBI:30616"/>
    </ligand>
</feature>
<dbReference type="GO" id="GO:0005829">
    <property type="term" value="C:cytosol"/>
    <property type="evidence" value="ECO:0007669"/>
    <property type="project" value="TreeGrafter"/>
</dbReference>
<dbReference type="Pfam" id="PF13500">
    <property type="entry name" value="AAA_26"/>
    <property type="match status" value="1"/>
</dbReference>
<dbReference type="NCBIfam" id="TIGR00347">
    <property type="entry name" value="bioD"/>
    <property type="match status" value="1"/>
</dbReference>
<keyword evidence="4 9" id="KW-0547">Nucleotide-binding</keyword>
<comment type="caution">
    <text evidence="9">Lacks conserved residue(s) required for the propagation of feature annotation.</text>
</comment>
<dbReference type="Gene3D" id="3.40.50.300">
    <property type="entry name" value="P-loop containing nucleotide triphosphate hydrolases"/>
    <property type="match status" value="1"/>
</dbReference>
<evidence type="ECO:0000256" key="9">
    <source>
        <dbReference type="HAMAP-Rule" id="MF_00336"/>
    </source>
</evidence>
<evidence type="ECO:0000256" key="6">
    <source>
        <dbReference type="ARBA" id="ARBA00022840"/>
    </source>
</evidence>
<evidence type="ECO:0000313" key="10">
    <source>
        <dbReference type="EMBL" id="OQX11792.1"/>
    </source>
</evidence>
<feature type="binding site" evidence="9">
    <location>
        <position position="60"/>
    </location>
    <ligand>
        <name>substrate</name>
    </ligand>
</feature>
<evidence type="ECO:0000313" key="11">
    <source>
        <dbReference type="Proteomes" id="UP000192491"/>
    </source>
</evidence>
<keyword evidence="3 9" id="KW-0479">Metal-binding</keyword>
<comment type="pathway">
    <text evidence="9">Cofactor biosynthesis; biotin biosynthesis; biotin from 7,8-diaminononanoate: step 1/2.</text>
</comment>
<comment type="catalytic activity">
    <reaction evidence="9">
        <text>(7R,8S)-7,8-diammoniononanoate + CO2 + ATP = (4R,5S)-dethiobiotin + ADP + phosphate + 3 H(+)</text>
        <dbReference type="Rhea" id="RHEA:15805"/>
        <dbReference type="ChEBI" id="CHEBI:15378"/>
        <dbReference type="ChEBI" id="CHEBI:16526"/>
        <dbReference type="ChEBI" id="CHEBI:30616"/>
        <dbReference type="ChEBI" id="CHEBI:43474"/>
        <dbReference type="ChEBI" id="CHEBI:149469"/>
        <dbReference type="ChEBI" id="CHEBI:149473"/>
        <dbReference type="ChEBI" id="CHEBI:456216"/>
        <dbReference type="EC" id="6.3.3.3"/>
    </reaction>
</comment>
<feature type="binding site" evidence="9">
    <location>
        <position position="71"/>
    </location>
    <ligand>
        <name>Mg(2+)</name>
        <dbReference type="ChEBI" id="CHEBI:18420"/>
    </ligand>
</feature>
<dbReference type="EC" id="6.3.3.3" evidence="9"/>
<evidence type="ECO:0000256" key="4">
    <source>
        <dbReference type="ARBA" id="ARBA00022741"/>
    </source>
</evidence>
<feature type="binding site" evidence="9">
    <location>
        <position position="35"/>
    </location>
    <ligand>
        <name>Mg(2+)</name>
        <dbReference type="ChEBI" id="CHEBI:18420"/>
    </ligand>
</feature>
<dbReference type="PIRSF" id="PIRSF006755">
    <property type="entry name" value="DTB_synth"/>
    <property type="match status" value="1"/>
</dbReference>
<protein>
    <recommendedName>
        <fullName evidence="9">ATP-dependent dethiobiotin synthetase BioD</fullName>
        <ecNumber evidence="9">6.3.3.3</ecNumber>
    </recommendedName>
    <alternativeName>
        <fullName evidence="9">DTB synthetase</fullName>
        <shortName evidence="9">DTBS</shortName>
    </alternativeName>
    <alternativeName>
        <fullName evidence="9">Dethiobiotin synthase</fullName>
    </alternativeName>
</protein>
<feature type="binding site" evidence="9">
    <location>
        <position position="71"/>
    </location>
    <ligand>
        <name>ATP</name>
        <dbReference type="ChEBI" id="CHEBI:30616"/>
    </ligand>
</feature>
<evidence type="ECO:0000256" key="5">
    <source>
        <dbReference type="ARBA" id="ARBA00022756"/>
    </source>
</evidence>
<evidence type="ECO:0000256" key="1">
    <source>
        <dbReference type="ARBA" id="ARBA00022490"/>
    </source>
</evidence>
<comment type="subcellular location">
    <subcellularLocation>
        <location evidence="9">Cytoplasm</location>
    </subcellularLocation>
</comment>
<dbReference type="PANTHER" id="PTHR43210">
    <property type="entry name" value="DETHIOBIOTIN SYNTHETASE"/>
    <property type="match status" value="1"/>
</dbReference>
<evidence type="ECO:0000256" key="3">
    <source>
        <dbReference type="ARBA" id="ARBA00022723"/>
    </source>
</evidence>
<comment type="catalytic activity">
    <reaction evidence="8">
        <text>(7R,8S)-8-amino-7-(carboxyamino)nonanoate + ATP = (4R,5S)-dethiobiotin + ADP + phosphate + H(+)</text>
        <dbReference type="Rhea" id="RHEA:63684"/>
        <dbReference type="ChEBI" id="CHEBI:15378"/>
        <dbReference type="ChEBI" id="CHEBI:30616"/>
        <dbReference type="ChEBI" id="CHEBI:43474"/>
        <dbReference type="ChEBI" id="CHEBI:149470"/>
        <dbReference type="ChEBI" id="CHEBI:149473"/>
        <dbReference type="ChEBI" id="CHEBI:456216"/>
    </reaction>
</comment>
<accession>A0A1Y1QR10</accession>
<comment type="cofactor">
    <cofactor evidence="9">
        <name>Mg(2+)</name>
        <dbReference type="ChEBI" id="CHEBI:18420"/>
    </cofactor>
</comment>
<feature type="binding site" evidence="9">
    <location>
        <begin position="130"/>
        <end position="133"/>
    </location>
    <ligand>
        <name>ATP</name>
        <dbReference type="ChEBI" id="CHEBI:30616"/>
    </ligand>
</feature>
<dbReference type="PANTHER" id="PTHR43210:SF2">
    <property type="entry name" value="ATP-DEPENDENT DETHIOBIOTIN SYNTHETASE BIOD 2"/>
    <property type="match status" value="1"/>
</dbReference>
<proteinExistence type="inferred from homology"/>
<feature type="binding site" evidence="9">
    <location>
        <position position="130"/>
    </location>
    <ligand>
        <name>Mg(2+)</name>
        <dbReference type="ChEBI" id="CHEBI:18420"/>
    </ligand>
</feature>
<dbReference type="SUPFAM" id="SSF52540">
    <property type="entry name" value="P-loop containing nucleoside triphosphate hydrolases"/>
    <property type="match status" value="1"/>
</dbReference>
<keyword evidence="1 9" id="KW-0963">Cytoplasm</keyword>
<organism evidence="10 11">
    <name type="scientific">Thiothrix lacustris</name>
    <dbReference type="NCBI Taxonomy" id="525917"/>
    <lineage>
        <taxon>Bacteria</taxon>
        <taxon>Pseudomonadati</taxon>
        <taxon>Pseudomonadota</taxon>
        <taxon>Gammaproteobacteria</taxon>
        <taxon>Thiotrichales</taxon>
        <taxon>Thiotrichaceae</taxon>
        <taxon>Thiothrix</taxon>
    </lineage>
</organism>
<gene>
    <name evidence="9" type="primary">bioD</name>
    <name evidence="10" type="ORF">BWK73_16695</name>
</gene>
<dbReference type="GO" id="GO:0009102">
    <property type="term" value="P:biotin biosynthetic process"/>
    <property type="evidence" value="ECO:0007669"/>
    <property type="project" value="UniProtKB-UniRule"/>
</dbReference>
<dbReference type="UniPathway" id="UPA00078">
    <property type="reaction ID" value="UER00161"/>
</dbReference>
<dbReference type="GO" id="GO:0004141">
    <property type="term" value="F:dethiobiotin synthase activity"/>
    <property type="evidence" value="ECO:0007669"/>
    <property type="project" value="UniProtKB-UniRule"/>
</dbReference>
<feature type="active site" evidence="9">
    <location>
        <position position="56"/>
    </location>
</feature>
<sequence length="217" mass="22788">MSNVVTDKRAWLAATGIARARGVFITATDTGAGKTWVSRHLIAALRANGLDVVARKPVESGWNAADVTTTDAWQLAQAADIDPAQVCRYHFHAPLSPPRAAAQEGVTLSIATLAQACWAGVTDQQYVLVEGAGGFYSPLAADGLNADLAVALGLPVLLVTEDRVGCLNPVLLSLEAAQRRGLQIAGIVLNRRNPAPVGMDNAADLRAFTSVPLWQTA</sequence>
<dbReference type="AlphaFoldDB" id="A0A1Y1QR10"/>
<dbReference type="Proteomes" id="UP000192491">
    <property type="component" value="Unassembled WGS sequence"/>
</dbReference>
<dbReference type="InterPro" id="IPR027417">
    <property type="entry name" value="P-loop_NTPase"/>
</dbReference>
<comment type="subunit">
    <text evidence="9">Homodimer.</text>
</comment>
<evidence type="ECO:0000256" key="2">
    <source>
        <dbReference type="ARBA" id="ARBA00022598"/>
    </source>
</evidence>
<dbReference type="EMBL" id="MTEJ01000080">
    <property type="protein sequence ID" value="OQX11792.1"/>
    <property type="molecule type" value="Genomic_DNA"/>
</dbReference>
<dbReference type="InterPro" id="IPR004472">
    <property type="entry name" value="DTB_synth_BioD"/>
</dbReference>